<dbReference type="InterPro" id="IPR019533">
    <property type="entry name" value="Peptidase_S26"/>
</dbReference>
<proteinExistence type="inferred from homology"/>
<feature type="active site" evidence="6">
    <location>
        <position position="43"/>
    </location>
</feature>
<name>A0A430ALH8_9ENTE</name>
<evidence type="ECO:0000313" key="9">
    <source>
        <dbReference type="EMBL" id="RSU08972.1"/>
    </source>
</evidence>
<protein>
    <recommendedName>
        <fullName evidence="4 7">Signal peptidase I</fullName>
        <ecNumber evidence="4 7">3.4.21.89</ecNumber>
    </recommendedName>
</protein>
<keyword evidence="7" id="KW-0472">Membrane</keyword>
<dbReference type="GO" id="GO:0005886">
    <property type="term" value="C:plasma membrane"/>
    <property type="evidence" value="ECO:0007669"/>
    <property type="project" value="UniProtKB-SubCell"/>
</dbReference>
<dbReference type="OrthoDB" id="9802919at2"/>
<dbReference type="EC" id="3.4.21.89" evidence="4 7"/>
<dbReference type="GO" id="GO:0004252">
    <property type="term" value="F:serine-type endopeptidase activity"/>
    <property type="evidence" value="ECO:0007669"/>
    <property type="project" value="InterPro"/>
</dbReference>
<reference evidence="9 10" key="1">
    <citation type="submission" date="2017-05" db="EMBL/GenBank/DDBJ databases">
        <title>Vagococcus spp. assemblies.</title>
        <authorList>
            <person name="Gulvik C.A."/>
        </authorList>
    </citation>
    <scope>NUCLEOTIDE SEQUENCE [LARGE SCALE GENOMIC DNA]</scope>
    <source>
        <strain evidence="9 10">LMG 24798</strain>
    </source>
</reference>
<dbReference type="EMBL" id="NGKC01000026">
    <property type="protein sequence ID" value="RSU08972.1"/>
    <property type="molecule type" value="Genomic_DNA"/>
</dbReference>
<dbReference type="PANTHER" id="PTHR43390">
    <property type="entry name" value="SIGNAL PEPTIDASE I"/>
    <property type="match status" value="1"/>
</dbReference>
<comment type="similarity">
    <text evidence="3 7">Belongs to the peptidase S26 family.</text>
</comment>
<organism evidence="9 10">
    <name type="scientific">Vagococcus acidifermentans</name>
    <dbReference type="NCBI Taxonomy" id="564710"/>
    <lineage>
        <taxon>Bacteria</taxon>
        <taxon>Bacillati</taxon>
        <taxon>Bacillota</taxon>
        <taxon>Bacilli</taxon>
        <taxon>Lactobacillales</taxon>
        <taxon>Enterococcaceae</taxon>
        <taxon>Vagococcus</taxon>
    </lineage>
</organism>
<dbReference type="CDD" id="cd06530">
    <property type="entry name" value="S26_SPase_I"/>
    <property type="match status" value="1"/>
</dbReference>
<evidence type="ECO:0000256" key="1">
    <source>
        <dbReference type="ARBA" id="ARBA00000677"/>
    </source>
</evidence>
<dbReference type="InterPro" id="IPR000223">
    <property type="entry name" value="Pept_S26A_signal_pept_1"/>
</dbReference>
<evidence type="ECO:0000256" key="2">
    <source>
        <dbReference type="ARBA" id="ARBA00004401"/>
    </source>
</evidence>
<evidence type="ECO:0000256" key="4">
    <source>
        <dbReference type="ARBA" id="ARBA00013208"/>
    </source>
</evidence>
<dbReference type="InterPro" id="IPR036286">
    <property type="entry name" value="LexA/Signal_pep-like_sf"/>
</dbReference>
<dbReference type="AlphaFoldDB" id="A0A430ALH8"/>
<comment type="catalytic activity">
    <reaction evidence="1 7">
        <text>Cleavage of hydrophobic, N-terminal signal or leader sequences from secreted and periplasmic proteins.</text>
        <dbReference type="EC" id="3.4.21.89"/>
    </reaction>
</comment>
<keyword evidence="7" id="KW-0812">Transmembrane</keyword>
<dbReference type="PROSITE" id="PS00760">
    <property type="entry name" value="SPASE_I_2"/>
    <property type="match status" value="1"/>
</dbReference>
<feature type="active site" evidence="6">
    <location>
        <position position="92"/>
    </location>
</feature>
<dbReference type="InterPro" id="IPR019757">
    <property type="entry name" value="Pept_S26A_signal_pept_1_Lys-AS"/>
</dbReference>
<dbReference type="Proteomes" id="UP000286773">
    <property type="component" value="Unassembled WGS sequence"/>
</dbReference>
<feature type="domain" description="Peptidase S26" evidence="8">
    <location>
        <begin position="14"/>
        <end position="176"/>
    </location>
</feature>
<accession>A0A430ALH8</accession>
<dbReference type="Pfam" id="PF10502">
    <property type="entry name" value="Peptidase_S26"/>
    <property type="match status" value="1"/>
</dbReference>
<keyword evidence="10" id="KW-1185">Reference proteome</keyword>
<dbReference type="GO" id="GO:0006465">
    <property type="term" value="P:signal peptide processing"/>
    <property type="evidence" value="ECO:0007669"/>
    <property type="project" value="InterPro"/>
</dbReference>
<evidence type="ECO:0000256" key="3">
    <source>
        <dbReference type="ARBA" id="ARBA00009370"/>
    </source>
</evidence>
<dbReference type="GO" id="GO:0009003">
    <property type="term" value="F:signal peptidase activity"/>
    <property type="evidence" value="ECO:0007669"/>
    <property type="project" value="UniProtKB-EC"/>
</dbReference>
<keyword evidence="7" id="KW-1133">Transmembrane helix</keyword>
<dbReference type="NCBIfam" id="TIGR02227">
    <property type="entry name" value="sigpep_I_bact"/>
    <property type="match status" value="1"/>
</dbReference>
<dbReference type="Gene3D" id="2.10.109.10">
    <property type="entry name" value="Umud Fragment, subunit A"/>
    <property type="match status" value="1"/>
</dbReference>
<evidence type="ECO:0000313" key="10">
    <source>
        <dbReference type="Proteomes" id="UP000286773"/>
    </source>
</evidence>
<dbReference type="RefSeq" id="WP_126815282.1">
    <property type="nucleotide sequence ID" value="NZ_NGKC01000026.1"/>
</dbReference>
<evidence type="ECO:0000256" key="6">
    <source>
        <dbReference type="PIRSR" id="PIRSR600223-1"/>
    </source>
</evidence>
<keyword evidence="7" id="KW-0645">Protease</keyword>
<evidence type="ECO:0000256" key="5">
    <source>
        <dbReference type="ARBA" id="ARBA00022801"/>
    </source>
</evidence>
<feature type="transmembrane region" description="Helical" evidence="7">
    <location>
        <begin position="12"/>
        <end position="29"/>
    </location>
</feature>
<sequence>MKEDKKEKSGDLIKNIMFIVLALVIAILIRKYVFSTHIVKGASMEDTLHSGDFIITNNLSLVFGNPDREDIVVVKDPSGGKTWGVFDRLVVKRVIGLPGDEIDLNEGKFYINGELLQEEYEAEDSWTMATVGNHWELTADEYFIVGDNRNLGKSYDSRAYGPVDRDLICGRARVRLFPFDKMGKI</sequence>
<dbReference type="PRINTS" id="PR00727">
    <property type="entry name" value="LEADERPTASE"/>
</dbReference>
<dbReference type="SUPFAM" id="SSF51306">
    <property type="entry name" value="LexA/Signal peptidase"/>
    <property type="match status" value="1"/>
</dbReference>
<gene>
    <name evidence="9" type="ORF">CBF27_13785</name>
</gene>
<dbReference type="PANTHER" id="PTHR43390:SF1">
    <property type="entry name" value="CHLOROPLAST PROCESSING PEPTIDASE"/>
    <property type="match status" value="1"/>
</dbReference>
<evidence type="ECO:0000256" key="7">
    <source>
        <dbReference type="RuleBase" id="RU362042"/>
    </source>
</evidence>
<comment type="subcellular location">
    <subcellularLocation>
        <location evidence="2">Cell membrane</location>
        <topology evidence="2">Single-pass type II membrane protein</topology>
    </subcellularLocation>
    <subcellularLocation>
        <location evidence="7">Membrane</location>
        <topology evidence="7">Single-pass type II membrane protein</topology>
    </subcellularLocation>
</comment>
<keyword evidence="5 7" id="KW-0378">Hydrolase</keyword>
<evidence type="ECO:0000259" key="8">
    <source>
        <dbReference type="Pfam" id="PF10502"/>
    </source>
</evidence>
<comment type="caution">
    <text evidence="9">The sequence shown here is derived from an EMBL/GenBank/DDBJ whole genome shotgun (WGS) entry which is preliminary data.</text>
</comment>